<accession>A0A1E7YYW5</accession>
<evidence type="ECO:0000313" key="1">
    <source>
        <dbReference type="EMBL" id="OFC61703.1"/>
    </source>
</evidence>
<comment type="caution">
    <text evidence="1">The sequence shown here is derived from an EMBL/GenBank/DDBJ whole genome shotgun (WGS) entry which is preliminary data.</text>
</comment>
<dbReference type="AlphaFoldDB" id="A0A1E7YYW5"/>
<proteinExistence type="predicted"/>
<dbReference type="Proteomes" id="UP000243534">
    <property type="component" value="Unassembled WGS sequence"/>
</dbReference>
<sequence length="72" mass="8491">MWAMIDKFLMCFIIEIFLPYKFWNSRDAKQESVISQADTGPKGSILHYISKGWNLRRQTIVHAKAYRQGNKI</sequence>
<organism evidence="1 2">
    <name type="scientific">Candidatus Erwinia dacicola</name>
    <dbReference type="NCBI Taxonomy" id="252393"/>
    <lineage>
        <taxon>Bacteria</taxon>
        <taxon>Pseudomonadati</taxon>
        <taxon>Pseudomonadota</taxon>
        <taxon>Gammaproteobacteria</taxon>
        <taxon>Enterobacterales</taxon>
        <taxon>Erwiniaceae</taxon>
        <taxon>Erwinia</taxon>
    </lineage>
</organism>
<protein>
    <submittedName>
        <fullName evidence="1">Uncharacterized protein</fullName>
    </submittedName>
</protein>
<gene>
    <name evidence="1" type="ORF">BBW68_11900</name>
</gene>
<reference evidence="1 2" key="1">
    <citation type="submission" date="2016-07" db="EMBL/GenBank/DDBJ databases">
        <authorList>
            <person name="Yuval B."/>
        </authorList>
    </citation>
    <scope>NUCLEOTIDE SEQUENCE [LARGE SCALE GENOMIC DNA]</scope>
    <source>
        <strain evidence="1 2">IL</strain>
    </source>
</reference>
<evidence type="ECO:0000313" key="2">
    <source>
        <dbReference type="Proteomes" id="UP000243534"/>
    </source>
</evidence>
<dbReference type="EMBL" id="MAYS01000353">
    <property type="protein sequence ID" value="OFC61703.1"/>
    <property type="molecule type" value="Genomic_DNA"/>
</dbReference>
<name>A0A1E7YYW5_9GAMM</name>